<dbReference type="AlphaFoldDB" id="A0A1M6BYW9"/>
<dbReference type="InterPro" id="IPR010177">
    <property type="entry name" value="Paired_CXXCH_1"/>
</dbReference>
<organism evidence="3 4">
    <name type="scientific">Malonomonas rubra DSM 5091</name>
    <dbReference type="NCBI Taxonomy" id="1122189"/>
    <lineage>
        <taxon>Bacteria</taxon>
        <taxon>Pseudomonadati</taxon>
        <taxon>Thermodesulfobacteriota</taxon>
        <taxon>Desulfuromonadia</taxon>
        <taxon>Desulfuromonadales</taxon>
        <taxon>Geopsychrobacteraceae</taxon>
        <taxon>Malonomonas</taxon>
    </lineage>
</organism>
<dbReference type="EMBL" id="FQZT01000001">
    <property type="protein sequence ID" value="SHI53843.1"/>
    <property type="molecule type" value="Genomic_DNA"/>
</dbReference>
<evidence type="ECO:0000259" key="2">
    <source>
        <dbReference type="Pfam" id="PF09699"/>
    </source>
</evidence>
<sequence length="373" mass="38719">MKLRMKLFAAMFGLAALLFAAGNVFAVTGACVNCHTMHNSQDNAVMTFNSSATAGGMLLRGASCGGCHADATANTALGGAIPQVNVSVAANVLPGGSFYWVAGNGTEDDPKGHNVSDLGIDADVTLTTPPGWTTTTAGNANTGTLGTDWATNQLTCAGTYGCHGDHDYADKFDALQGAHHTNAGNDGTAVGGSTASVGESYRFLKTIQGIEMDSSSTWVETNSNHNVYYGAVGDTDNTTISELCAQCHGNFHLRDGEGADDGISAGGTASPWLRHPTDIDMKGLGGEYALYVYDVEAPIGVNTLTGMDETAAVGDYTEQIVTCLSCHRAHGSNNDDLLRWDYTTNMTVGQAGASLVNTGCFRCHTAKDGDNTQ</sequence>
<keyword evidence="4" id="KW-1185">Reference proteome</keyword>
<dbReference type="Pfam" id="PF09699">
    <property type="entry name" value="Paired_CXXCH_1"/>
    <property type="match status" value="1"/>
</dbReference>
<proteinExistence type="predicted"/>
<dbReference type="Proteomes" id="UP000184171">
    <property type="component" value="Unassembled WGS sequence"/>
</dbReference>
<evidence type="ECO:0000313" key="4">
    <source>
        <dbReference type="Proteomes" id="UP000184171"/>
    </source>
</evidence>
<keyword evidence="1" id="KW-0732">Signal</keyword>
<feature type="signal peptide" evidence="1">
    <location>
        <begin position="1"/>
        <end position="26"/>
    </location>
</feature>
<dbReference type="STRING" id="1122189.SAMN02745165_00345"/>
<reference evidence="3 4" key="1">
    <citation type="submission" date="2016-11" db="EMBL/GenBank/DDBJ databases">
        <authorList>
            <person name="Jaros S."/>
            <person name="Januszkiewicz K."/>
            <person name="Wedrychowicz H."/>
        </authorList>
    </citation>
    <scope>NUCLEOTIDE SEQUENCE [LARGE SCALE GENOMIC DNA]</scope>
    <source>
        <strain evidence="3 4">DSM 5091</strain>
    </source>
</reference>
<feature type="domain" description="Doubled CXXCH motif" evidence="2">
    <location>
        <begin position="323"/>
        <end position="368"/>
    </location>
</feature>
<evidence type="ECO:0000256" key="1">
    <source>
        <dbReference type="SAM" id="SignalP"/>
    </source>
</evidence>
<gene>
    <name evidence="3" type="ORF">SAMN02745165_00345</name>
</gene>
<accession>A0A1M6BYW9</accession>
<protein>
    <submittedName>
        <fullName evidence="3">Doubled CXXCH domain-containing protein</fullName>
    </submittedName>
</protein>
<dbReference type="PROSITE" id="PS51257">
    <property type="entry name" value="PROKAR_LIPOPROTEIN"/>
    <property type="match status" value="1"/>
</dbReference>
<evidence type="ECO:0000313" key="3">
    <source>
        <dbReference type="EMBL" id="SHI53843.1"/>
    </source>
</evidence>
<name>A0A1M6BYW9_MALRU</name>
<dbReference type="SUPFAM" id="SSF48695">
    <property type="entry name" value="Multiheme cytochromes"/>
    <property type="match status" value="1"/>
</dbReference>
<feature type="chain" id="PRO_5012341635" evidence="1">
    <location>
        <begin position="27"/>
        <end position="373"/>
    </location>
</feature>
<dbReference type="InterPro" id="IPR036280">
    <property type="entry name" value="Multihaem_cyt_sf"/>
</dbReference>